<evidence type="ECO:0000313" key="1">
    <source>
        <dbReference type="EMBL" id="MDQ2587314.1"/>
    </source>
</evidence>
<proteinExistence type="predicted"/>
<reference evidence="1 2" key="1">
    <citation type="submission" date="2017-06" db="EMBL/GenBank/DDBJ databases">
        <title>Cultured bacterium strain Saccharothrix yanglingensis Hhs.015.</title>
        <authorList>
            <person name="Xia Y."/>
        </authorList>
    </citation>
    <scope>NUCLEOTIDE SEQUENCE [LARGE SCALE GENOMIC DNA]</scope>
    <source>
        <strain evidence="1 2">Hhs.015</strain>
    </source>
</reference>
<organism evidence="1 2">
    <name type="scientific">Saccharothrix yanglingensis</name>
    <dbReference type="NCBI Taxonomy" id="659496"/>
    <lineage>
        <taxon>Bacteria</taxon>
        <taxon>Bacillati</taxon>
        <taxon>Actinomycetota</taxon>
        <taxon>Actinomycetes</taxon>
        <taxon>Pseudonocardiales</taxon>
        <taxon>Pseudonocardiaceae</taxon>
        <taxon>Saccharothrix</taxon>
    </lineage>
</organism>
<accession>A0ABU0X9J9</accession>
<protein>
    <recommendedName>
        <fullName evidence="3">Abi-like protein</fullName>
    </recommendedName>
</protein>
<comment type="caution">
    <text evidence="1">The sequence shown here is derived from an EMBL/GenBank/DDBJ whole genome shotgun (WGS) entry which is preliminary data.</text>
</comment>
<dbReference type="Proteomes" id="UP001225605">
    <property type="component" value="Unassembled WGS sequence"/>
</dbReference>
<evidence type="ECO:0000313" key="2">
    <source>
        <dbReference type="Proteomes" id="UP001225605"/>
    </source>
</evidence>
<name>A0ABU0X9J9_9PSEU</name>
<keyword evidence="2" id="KW-1185">Reference proteome</keyword>
<evidence type="ECO:0008006" key="3">
    <source>
        <dbReference type="Google" id="ProtNLM"/>
    </source>
</evidence>
<sequence length="209" mass="23959">MTATNDSHAWIPKALSDARFGKYMEACGGDVAAAFRLYVWTVRVCGAFYPLLHFAEITLRNALHSELAAQFGREDWWAVAPLTGHGQNLVKKAQEKVSVRKSAQNANKVVAKLTLGFWVSLVSETYDRDLWVPALHRAFPHYGQRRDDLYAELENLRNLRNLVMHYAPLNERDLRADHVALYRLYDYLSSGLSQAMREIDQVPNVLWLR</sequence>
<dbReference type="RefSeq" id="WP_306748822.1">
    <property type="nucleotide sequence ID" value="NZ_NSDM01000012.1"/>
</dbReference>
<dbReference type="EMBL" id="NSDM01000012">
    <property type="protein sequence ID" value="MDQ2587314.1"/>
    <property type="molecule type" value="Genomic_DNA"/>
</dbReference>
<gene>
    <name evidence="1" type="ORF">CKY47_25680</name>
</gene>